<dbReference type="Proteomes" id="UP000006671">
    <property type="component" value="Unassembled WGS sequence"/>
</dbReference>
<dbReference type="PRINTS" id="PR00080">
    <property type="entry name" value="SDRFAMILY"/>
</dbReference>
<proteinExistence type="inferred from homology"/>
<reference evidence="4 5" key="1">
    <citation type="journal article" date="2010" name="Cell">
        <title>The genome of Naegleria gruberi illuminates early eukaryotic versatility.</title>
        <authorList>
            <person name="Fritz-Laylin L.K."/>
            <person name="Prochnik S.E."/>
            <person name="Ginger M.L."/>
            <person name="Dacks J.B."/>
            <person name="Carpenter M.L."/>
            <person name="Field M.C."/>
            <person name="Kuo A."/>
            <person name="Paredez A."/>
            <person name="Chapman J."/>
            <person name="Pham J."/>
            <person name="Shu S."/>
            <person name="Neupane R."/>
            <person name="Cipriano M."/>
            <person name="Mancuso J."/>
            <person name="Tu H."/>
            <person name="Salamov A."/>
            <person name="Lindquist E."/>
            <person name="Shapiro H."/>
            <person name="Lucas S."/>
            <person name="Grigoriev I.V."/>
            <person name="Cande W.Z."/>
            <person name="Fulton C."/>
            <person name="Rokhsar D.S."/>
            <person name="Dawson S.C."/>
        </authorList>
    </citation>
    <scope>NUCLEOTIDE SEQUENCE [LARGE SCALE GENOMIC DNA]</scope>
    <source>
        <strain evidence="4 5">NEG-M</strain>
    </source>
</reference>
<organism evidence="5">
    <name type="scientific">Naegleria gruberi</name>
    <name type="common">Amoeba</name>
    <dbReference type="NCBI Taxonomy" id="5762"/>
    <lineage>
        <taxon>Eukaryota</taxon>
        <taxon>Discoba</taxon>
        <taxon>Heterolobosea</taxon>
        <taxon>Tetramitia</taxon>
        <taxon>Eutetramitia</taxon>
        <taxon>Vahlkampfiidae</taxon>
        <taxon>Naegleria</taxon>
    </lineage>
</organism>
<dbReference type="AlphaFoldDB" id="D2W2H3"/>
<dbReference type="OrthoDB" id="191139at2759"/>
<dbReference type="SUPFAM" id="SSF51735">
    <property type="entry name" value="NAD(P)-binding Rossmann-fold domains"/>
    <property type="match status" value="1"/>
</dbReference>
<dbReference type="eggNOG" id="KOG1208">
    <property type="taxonomic scope" value="Eukaryota"/>
</dbReference>
<dbReference type="KEGG" id="ngr:NAEGRDRAFT_75588"/>
<accession>D2W2H3</accession>
<keyword evidence="1" id="KW-0560">Oxidoreductase</keyword>
<keyword evidence="3" id="KW-0732">Signal</keyword>
<name>D2W2H3_NAEGR</name>
<dbReference type="InterPro" id="IPR002347">
    <property type="entry name" value="SDR_fam"/>
</dbReference>
<sequence length="346" mass="38646">MKKLLLSGFAVIGAATAAAGYKPLRNYYNGPMVDPKIMEHANLKDNVIVITGVSKNGIGYETCKSLLAKNGTIIIGVRDLKKGEATRREILEQVALEENNQNNSKGNIYVMQLDLNDLDSVKHFADEIKEKFKRCDILINNAGISNVPHALSKQNVEIHFGTNHLGHFLLTNLLIDQLKDSKGRVITVASRAHENYYGKTFKLDEVYNNTCHYVPSHYLYARSKFANVLFSKKLDRILAEQSKDELDRCTSYSLHPGLVTSSIGRYSSLMSFVIGTVGRIFGKDLVHGSQTTLHVALADKSQLRGGAYYADCKEKQTNPLANEISIQDELWQTSKVLCAKYLRETD</sequence>
<dbReference type="EMBL" id="GG738926">
    <property type="protein sequence ID" value="EFC36712.1"/>
    <property type="molecule type" value="Genomic_DNA"/>
</dbReference>
<evidence type="ECO:0000313" key="4">
    <source>
        <dbReference type="EMBL" id="EFC36712.1"/>
    </source>
</evidence>
<dbReference type="RefSeq" id="XP_002669456.1">
    <property type="nucleotide sequence ID" value="XM_002669410.1"/>
</dbReference>
<dbReference type="PANTHER" id="PTHR43157:SF31">
    <property type="entry name" value="PHOSPHATIDYLINOSITOL-GLYCAN BIOSYNTHESIS CLASS F PROTEIN"/>
    <property type="match status" value="1"/>
</dbReference>
<dbReference type="STRING" id="5762.D2W2H3"/>
<feature type="chain" id="PRO_5003038147" evidence="3">
    <location>
        <begin position="21"/>
        <end position="346"/>
    </location>
</feature>
<dbReference type="PANTHER" id="PTHR43157">
    <property type="entry name" value="PHOSPHATIDYLINOSITOL-GLYCAN BIOSYNTHESIS CLASS F PROTEIN-RELATED"/>
    <property type="match status" value="1"/>
</dbReference>
<dbReference type="Gene3D" id="3.40.50.720">
    <property type="entry name" value="NAD(P)-binding Rossmann-like Domain"/>
    <property type="match status" value="1"/>
</dbReference>
<gene>
    <name evidence="4" type="ORF">NAEGRDRAFT_75588</name>
</gene>
<dbReference type="Pfam" id="PF00106">
    <property type="entry name" value="adh_short"/>
    <property type="match status" value="1"/>
</dbReference>
<dbReference type="GeneID" id="8860951"/>
<evidence type="ECO:0000313" key="5">
    <source>
        <dbReference type="Proteomes" id="UP000006671"/>
    </source>
</evidence>
<evidence type="ECO:0000256" key="3">
    <source>
        <dbReference type="SAM" id="SignalP"/>
    </source>
</evidence>
<dbReference type="OMA" id="VNHLHFF"/>
<keyword evidence="5" id="KW-1185">Reference proteome</keyword>
<dbReference type="VEuPathDB" id="AmoebaDB:NAEGRDRAFT_75588"/>
<dbReference type="GO" id="GO:0016491">
    <property type="term" value="F:oxidoreductase activity"/>
    <property type="evidence" value="ECO:0007669"/>
    <property type="project" value="UniProtKB-KW"/>
</dbReference>
<dbReference type="PRINTS" id="PR00081">
    <property type="entry name" value="GDHRDH"/>
</dbReference>
<dbReference type="FunCoup" id="D2W2H3">
    <property type="interactions" value="121"/>
</dbReference>
<comment type="similarity">
    <text evidence="2">Belongs to the short-chain dehydrogenases/reductases (SDR) family.</text>
</comment>
<dbReference type="InParanoid" id="D2W2H3"/>
<protein>
    <submittedName>
        <fullName evidence="4">Predicted protein</fullName>
    </submittedName>
</protein>
<evidence type="ECO:0000256" key="2">
    <source>
        <dbReference type="RuleBase" id="RU000363"/>
    </source>
</evidence>
<feature type="signal peptide" evidence="3">
    <location>
        <begin position="1"/>
        <end position="20"/>
    </location>
</feature>
<evidence type="ECO:0000256" key="1">
    <source>
        <dbReference type="ARBA" id="ARBA00023002"/>
    </source>
</evidence>
<dbReference type="InterPro" id="IPR036291">
    <property type="entry name" value="NAD(P)-bd_dom_sf"/>
</dbReference>